<protein>
    <submittedName>
        <fullName evidence="2">Uncharacterized protein</fullName>
    </submittedName>
</protein>
<accession>A0A0C9UCV8</accession>
<sequence length="386" mass="42835">MAPKKRTVDKVPAGTGDAADSSSTPNVIGGNDPTMDPGKDPSKTVSAPSEPASEWGTSEDPTQTPNPHNRSGDPLLPKTYSDYAEPSERLDSADPDPEELALGDQIQEMLDTINEHMDEVNSIHHMSHQAAQLLDKTNKSNSALEARTRSLRTRLIPIREKYPAIAKGKASIHPRDPHKDPYNEDIDPHPEQPSNWSNIDEESTTGQHNLDPELIQSTDGSNNRSNPKQALGKARTELLAKTAMLEWLYADQAPADHLNQAATAARSTRMEYEQLLRLSKAGLLNPQDRQQLIQPSKNARETAIRDNPHKSVQYTPFDGIEDNDTDSETTVSNHREGSVPFQQLDKKDILDMSNNESDNALIRMVRYTVGQKTVPMFACYVKMCMQ</sequence>
<dbReference type="HOGENOM" id="CLU_012886_6_0_1"/>
<organism evidence="2 3">
    <name type="scientific">Sphaerobolus stellatus (strain SS14)</name>
    <dbReference type="NCBI Taxonomy" id="990650"/>
    <lineage>
        <taxon>Eukaryota</taxon>
        <taxon>Fungi</taxon>
        <taxon>Dikarya</taxon>
        <taxon>Basidiomycota</taxon>
        <taxon>Agaricomycotina</taxon>
        <taxon>Agaricomycetes</taxon>
        <taxon>Phallomycetidae</taxon>
        <taxon>Geastrales</taxon>
        <taxon>Sphaerobolaceae</taxon>
        <taxon>Sphaerobolus</taxon>
    </lineage>
</organism>
<gene>
    <name evidence="2" type="ORF">M422DRAFT_276626</name>
</gene>
<feature type="compositionally biased region" description="Polar residues" evidence="1">
    <location>
        <begin position="192"/>
        <end position="208"/>
    </location>
</feature>
<evidence type="ECO:0000313" key="2">
    <source>
        <dbReference type="EMBL" id="KIJ22890.1"/>
    </source>
</evidence>
<feature type="compositionally biased region" description="Polar residues" evidence="1">
    <location>
        <begin position="215"/>
        <end position="228"/>
    </location>
</feature>
<feature type="compositionally biased region" description="Basic and acidic residues" evidence="1">
    <location>
        <begin position="173"/>
        <end position="190"/>
    </location>
</feature>
<evidence type="ECO:0000313" key="3">
    <source>
        <dbReference type="Proteomes" id="UP000054279"/>
    </source>
</evidence>
<dbReference type="AlphaFoldDB" id="A0A0C9UCV8"/>
<proteinExistence type="predicted"/>
<evidence type="ECO:0000256" key="1">
    <source>
        <dbReference type="SAM" id="MobiDB-lite"/>
    </source>
</evidence>
<feature type="region of interest" description="Disordered" evidence="1">
    <location>
        <begin position="166"/>
        <end position="232"/>
    </location>
</feature>
<dbReference type="EMBL" id="KN837893">
    <property type="protein sequence ID" value="KIJ22890.1"/>
    <property type="molecule type" value="Genomic_DNA"/>
</dbReference>
<name>A0A0C9UCV8_SPHS4</name>
<feature type="compositionally biased region" description="Polar residues" evidence="1">
    <location>
        <begin position="55"/>
        <end position="69"/>
    </location>
</feature>
<keyword evidence="3" id="KW-1185">Reference proteome</keyword>
<feature type="region of interest" description="Disordered" evidence="1">
    <location>
        <begin position="305"/>
        <end position="337"/>
    </location>
</feature>
<reference evidence="2 3" key="1">
    <citation type="submission" date="2014-06" db="EMBL/GenBank/DDBJ databases">
        <title>Evolutionary Origins and Diversification of the Mycorrhizal Mutualists.</title>
        <authorList>
            <consortium name="DOE Joint Genome Institute"/>
            <consortium name="Mycorrhizal Genomics Consortium"/>
            <person name="Kohler A."/>
            <person name="Kuo A."/>
            <person name="Nagy L.G."/>
            <person name="Floudas D."/>
            <person name="Copeland A."/>
            <person name="Barry K.W."/>
            <person name="Cichocki N."/>
            <person name="Veneault-Fourrey C."/>
            <person name="LaButti K."/>
            <person name="Lindquist E.A."/>
            <person name="Lipzen A."/>
            <person name="Lundell T."/>
            <person name="Morin E."/>
            <person name="Murat C."/>
            <person name="Riley R."/>
            <person name="Ohm R."/>
            <person name="Sun H."/>
            <person name="Tunlid A."/>
            <person name="Henrissat B."/>
            <person name="Grigoriev I.V."/>
            <person name="Hibbett D.S."/>
            <person name="Martin F."/>
        </authorList>
    </citation>
    <scope>NUCLEOTIDE SEQUENCE [LARGE SCALE GENOMIC DNA]</scope>
    <source>
        <strain evidence="2 3">SS14</strain>
    </source>
</reference>
<feature type="region of interest" description="Disordered" evidence="1">
    <location>
        <begin position="1"/>
        <end position="98"/>
    </location>
</feature>
<dbReference type="Proteomes" id="UP000054279">
    <property type="component" value="Unassembled WGS sequence"/>
</dbReference>